<dbReference type="AlphaFoldDB" id="A0A6J6E7F7"/>
<evidence type="ECO:0000256" key="1">
    <source>
        <dbReference type="SAM" id="MobiDB-lite"/>
    </source>
</evidence>
<sequence length="92" mass="10111">MSNVSVSNPTVPVRTCVGCRSRREQAALTRYVRDAAGEVRASRTDVGRGAWICADSRDCLEKAVKSRGFDRALAPRSGNKNTNLRNRLTMAK</sequence>
<proteinExistence type="predicted"/>
<dbReference type="InterPro" id="IPR007393">
    <property type="entry name" value="YlxR_dom"/>
</dbReference>
<evidence type="ECO:0000259" key="2">
    <source>
        <dbReference type="Pfam" id="PF04296"/>
    </source>
</evidence>
<dbReference type="Gene3D" id="3.30.1230.10">
    <property type="entry name" value="YlxR-like"/>
    <property type="match status" value="1"/>
</dbReference>
<gene>
    <name evidence="3" type="ORF">UFOPK1722_00391</name>
</gene>
<dbReference type="InterPro" id="IPR037465">
    <property type="entry name" value="YlxR"/>
</dbReference>
<feature type="domain" description="YlxR" evidence="2">
    <location>
        <begin position="14"/>
        <end position="74"/>
    </location>
</feature>
<reference evidence="3" key="1">
    <citation type="submission" date="2020-05" db="EMBL/GenBank/DDBJ databases">
        <authorList>
            <person name="Chiriac C."/>
            <person name="Salcher M."/>
            <person name="Ghai R."/>
            <person name="Kavagutti S V."/>
        </authorList>
    </citation>
    <scope>NUCLEOTIDE SEQUENCE</scope>
</reference>
<name>A0A6J6E7F7_9ZZZZ</name>
<dbReference type="InterPro" id="IPR035931">
    <property type="entry name" value="YlxR-like_sf"/>
</dbReference>
<dbReference type="SUPFAM" id="SSF64376">
    <property type="entry name" value="YlxR-like"/>
    <property type="match status" value="1"/>
</dbReference>
<dbReference type="EMBL" id="CAEZTS010000022">
    <property type="protein sequence ID" value="CAB4571184.1"/>
    <property type="molecule type" value="Genomic_DNA"/>
</dbReference>
<dbReference type="PANTHER" id="PTHR34215:SF1">
    <property type="entry name" value="YLXR DOMAIN-CONTAINING PROTEIN"/>
    <property type="match status" value="1"/>
</dbReference>
<dbReference type="PANTHER" id="PTHR34215">
    <property type="entry name" value="BLL0784 PROTEIN"/>
    <property type="match status" value="1"/>
</dbReference>
<evidence type="ECO:0000313" key="3">
    <source>
        <dbReference type="EMBL" id="CAB4571184.1"/>
    </source>
</evidence>
<protein>
    <submittedName>
        <fullName evidence="3">Unannotated protein</fullName>
    </submittedName>
</protein>
<accession>A0A6J6E7F7</accession>
<organism evidence="3">
    <name type="scientific">freshwater metagenome</name>
    <dbReference type="NCBI Taxonomy" id="449393"/>
    <lineage>
        <taxon>unclassified sequences</taxon>
        <taxon>metagenomes</taxon>
        <taxon>ecological metagenomes</taxon>
    </lineage>
</organism>
<dbReference type="Pfam" id="PF04296">
    <property type="entry name" value="YlxR"/>
    <property type="match status" value="1"/>
</dbReference>
<feature type="region of interest" description="Disordered" evidence="1">
    <location>
        <begin position="72"/>
        <end position="92"/>
    </location>
</feature>